<accession>A0A511YXC3</accession>
<evidence type="ECO:0000313" key="2">
    <source>
        <dbReference type="EMBL" id="GEN79847.1"/>
    </source>
</evidence>
<name>A0A511YXC3_9CELL</name>
<dbReference type="Proteomes" id="UP000321484">
    <property type="component" value="Unassembled WGS sequence"/>
</dbReference>
<keyword evidence="3" id="KW-1185">Reference proteome</keyword>
<comment type="caution">
    <text evidence="2">The sequence shown here is derived from an EMBL/GenBank/DDBJ whole genome shotgun (WGS) entry which is preliminary data.</text>
</comment>
<dbReference type="RefSeq" id="WP_034247659.1">
    <property type="nucleotide sequence ID" value="NZ_BJYK01000004.1"/>
</dbReference>
<keyword evidence="1" id="KW-0472">Membrane</keyword>
<keyword evidence="1" id="KW-0812">Transmembrane</keyword>
<feature type="transmembrane region" description="Helical" evidence="1">
    <location>
        <begin position="44"/>
        <end position="77"/>
    </location>
</feature>
<reference evidence="2 3" key="1">
    <citation type="submission" date="2019-07" db="EMBL/GenBank/DDBJ databases">
        <title>Whole genome shotgun sequence of Actinotalea fermentans NBRC 105374.</title>
        <authorList>
            <person name="Hosoyama A."/>
            <person name="Uohara A."/>
            <person name="Ohji S."/>
            <person name="Ichikawa N."/>
        </authorList>
    </citation>
    <scope>NUCLEOTIDE SEQUENCE [LARGE SCALE GENOMIC DNA]</scope>
    <source>
        <strain evidence="2 3">NBRC 105374</strain>
    </source>
</reference>
<proteinExistence type="predicted"/>
<sequence>MSQTLVAPSPVVITSLGTQGLRSAHADGGGLPFARQTVTPGGWLAGLVFGLVCLGAGMVLVVACVLLALALGVVALVRRGGQPLRARKTREVRV</sequence>
<evidence type="ECO:0000313" key="3">
    <source>
        <dbReference type="Proteomes" id="UP000321484"/>
    </source>
</evidence>
<organism evidence="2 3">
    <name type="scientific">Actinotalea fermentans</name>
    <dbReference type="NCBI Taxonomy" id="43671"/>
    <lineage>
        <taxon>Bacteria</taxon>
        <taxon>Bacillati</taxon>
        <taxon>Actinomycetota</taxon>
        <taxon>Actinomycetes</taxon>
        <taxon>Micrococcales</taxon>
        <taxon>Cellulomonadaceae</taxon>
        <taxon>Actinotalea</taxon>
    </lineage>
</organism>
<evidence type="ECO:0000256" key="1">
    <source>
        <dbReference type="SAM" id="Phobius"/>
    </source>
</evidence>
<protein>
    <submittedName>
        <fullName evidence="2">Uncharacterized protein</fullName>
    </submittedName>
</protein>
<gene>
    <name evidence="2" type="ORF">AFE02nite_15810</name>
</gene>
<dbReference type="EMBL" id="BJYK01000004">
    <property type="protein sequence ID" value="GEN79847.1"/>
    <property type="molecule type" value="Genomic_DNA"/>
</dbReference>
<keyword evidence="1" id="KW-1133">Transmembrane helix</keyword>
<dbReference type="AlphaFoldDB" id="A0A511YXC3"/>